<comment type="caution">
    <text evidence="2">The sequence shown here is derived from an EMBL/GenBank/DDBJ whole genome shotgun (WGS) entry which is preliminary data.</text>
</comment>
<evidence type="ECO:0008006" key="4">
    <source>
        <dbReference type="Google" id="ProtNLM"/>
    </source>
</evidence>
<accession>A0A2U2XHF7</accession>
<evidence type="ECO:0000313" key="3">
    <source>
        <dbReference type="Proteomes" id="UP000245370"/>
    </source>
</evidence>
<keyword evidence="1" id="KW-0732">Signal</keyword>
<reference evidence="2 3" key="2">
    <citation type="submission" date="2018-05" db="EMBL/GenBank/DDBJ databases">
        <authorList>
            <person name="Lanie J.A."/>
            <person name="Ng W.-L."/>
            <person name="Kazmierczak K.M."/>
            <person name="Andrzejewski T.M."/>
            <person name="Davidsen T.M."/>
            <person name="Wayne K.J."/>
            <person name="Tettelin H."/>
            <person name="Glass J.I."/>
            <person name="Rusch D."/>
            <person name="Podicherti R."/>
            <person name="Tsui H.-C.T."/>
            <person name="Winkler M.E."/>
        </authorList>
    </citation>
    <scope>NUCLEOTIDE SEQUENCE [LARGE SCALE GENOMIC DNA]</scope>
    <source>
        <strain evidence="2 3">C305</strain>
    </source>
</reference>
<reference evidence="2 3" key="1">
    <citation type="submission" date="2018-05" db="EMBL/GenBank/DDBJ databases">
        <title>Brumimicrobium oceani sp. nov., isolated from coastal sediment.</title>
        <authorList>
            <person name="Kou Y."/>
        </authorList>
    </citation>
    <scope>NUCLEOTIDE SEQUENCE [LARGE SCALE GENOMIC DNA]</scope>
    <source>
        <strain evidence="2 3">C305</strain>
    </source>
</reference>
<name>A0A2U2XHF7_9FLAO</name>
<protein>
    <recommendedName>
        <fullName evidence="4">DUF3575 domain-containing protein</fullName>
    </recommendedName>
</protein>
<evidence type="ECO:0000256" key="1">
    <source>
        <dbReference type="SAM" id="SignalP"/>
    </source>
</evidence>
<gene>
    <name evidence="2" type="ORF">DIT68_02880</name>
</gene>
<organism evidence="2 3">
    <name type="scientific">Brumimicrobium oceani</name>
    <dbReference type="NCBI Taxonomy" id="2100725"/>
    <lineage>
        <taxon>Bacteria</taxon>
        <taxon>Pseudomonadati</taxon>
        <taxon>Bacteroidota</taxon>
        <taxon>Flavobacteriia</taxon>
        <taxon>Flavobacteriales</taxon>
        <taxon>Crocinitomicaceae</taxon>
        <taxon>Brumimicrobium</taxon>
    </lineage>
</organism>
<sequence length="209" mass="24328">MKKLRLFFGLLLLFTTSSFAQLSFESNFNLVHIGRNQNILAKYQWNKFSVLAGIKYNFNKEISFPSGQRHFFKKSFWALDFKEHIGLEFGAQFVLLKKTNVELFTFYQAQITKSHIRHESYYALFPLVPYPQPESDYAYTLSKNFIGPVWALENNFGIGVNVNFTDFLYLSTKLGGGLVFYNNTDPNNFIGSEMWELSELFSMGMGWNF</sequence>
<proteinExistence type="predicted"/>
<evidence type="ECO:0000313" key="2">
    <source>
        <dbReference type="EMBL" id="PWH87225.1"/>
    </source>
</evidence>
<dbReference type="Proteomes" id="UP000245370">
    <property type="component" value="Unassembled WGS sequence"/>
</dbReference>
<feature type="chain" id="PRO_5015713645" description="DUF3575 domain-containing protein" evidence="1">
    <location>
        <begin position="21"/>
        <end position="209"/>
    </location>
</feature>
<dbReference type="AlphaFoldDB" id="A0A2U2XHF7"/>
<dbReference type="RefSeq" id="WP_109358304.1">
    <property type="nucleotide sequence ID" value="NZ_QFRJ01000001.1"/>
</dbReference>
<feature type="signal peptide" evidence="1">
    <location>
        <begin position="1"/>
        <end position="20"/>
    </location>
</feature>
<dbReference type="OrthoDB" id="9850580at2"/>
<keyword evidence="3" id="KW-1185">Reference proteome</keyword>
<dbReference type="EMBL" id="QFRJ01000001">
    <property type="protein sequence ID" value="PWH87225.1"/>
    <property type="molecule type" value="Genomic_DNA"/>
</dbReference>